<dbReference type="InterPro" id="IPR014347">
    <property type="entry name" value="Tautomerase/MIF_sf"/>
</dbReference>
<dbReference type="SUPFAM" id="SSF55331">
    <property type="entry name" value="Tautomerase/MIF"/>
    <property type="match status" value="1"/>
</dbReference>
<keyword evidence="2" id="KW-1185">Reference proteome</keyword>
<dbReference type="Proteomes" id="UP001595900">
    <property type="component" value="Unassembled WGS sequence"/>
</dbReference>
<evidence type="ECO:0000313" key="1">
    <source>
        <dbReference type="EMBL" id="MFC4243246.1"/>
    </source>
</evidence>
<dbReference type="EMBL" id="JBHSCN010000005">
    <property type="protein sequence ID" value="MFC4243246.1"/>
    <property type="molecule type" value="Genomic_DNA"/>
</dbReference>
<accession>A0ABV8Q700</accession>
<proteinExistence type="predicted"/>
<comment type="caution">
    <text evidence="1">The sequence shown here is derived from an EMBL/GenBank/DDBJ whole genome shotgun (WGS) entry which is preliminary data.</text>
</comment>
<name>A0ABV8Q700_9MICO</name>
<gene>
    <name evidence="1" type="ORF">ACFOYW_07655</name>
</gene>
<protein>
    <submittedName>
        <fullName evidence="1">Tautomerase family protein</fullName>
    </submittedName>
</protein>
<dbReference type="Pfam" id="PF14552">
    <property type="entry name" value="Tautomerase_2"/>
    <property type="match status" value="1"/>
</dbReference>
<dbReference type="Gene3D" id="3.30.429.10">
    <property type="entry name" value="Macrophage Migration Inhibitory Factor"/>
    <property type="match status" value="1"/>
</dbReference>
<sequence length="114" mass="12351">MPLVAIDLPRTMYDANADAVSAGLTQALADALGEPAEETIQIFTPYDDTNPPTRFAGGAGGDVIVGITLARRYSYDDKQELYKQVLVQLGRVGLDPSSVHIPLTENNDYDWSAH</sequence>
<reference evidence="2" key="1">
    <citation type="journal article" date="2019" name="Int. J. Syst. Evol. Microbiol.">
        <title>The Global Catalogue of Microorganisms (GCM) 10K type strain sequencing project: providing services to taxonomists for standard genome sequencing and annotation.</title>
        <authorList>
            <consortium name="The Broad Institute Genomics Platform"/>
            <consortium name="The Broad Institute Genome Sequencing Center for Infectious Disease"/>
            <person name="Wu L."/>
            <person name="Ma J."/>
        </authorList>
    </citation>
    <scope>NUCLEOTIDE SEQUENCE [LARGE SCALE GENOMIC DNA]</scope>
    <source>
        <strain evidence="2">CGMCC 1.10363</strain>
    </source>
</reference>
<organism evidence="1 2">
    <name type="scientific">Gryllotalpicola reticulitermitis</name>
    <dbReference type="NCBI Taxonomy" id="1184153"/>
    <lineage>
        <taxon>Bacteria</taxon>
        <taxon>Bacillati</taxon>
        <taxon>Actinomycetota</taxon>
        <taxon>Actinomycetes</taxon>
        <taxon>Micrococcales</taxon>
        <taxon>Microbacteriaceae</taxon>
        <taxon>Gryllotalpicola</taxon>
    </lineage>
</organism>
<dbReference type="RefSeq" id="WP_390228259.1">
    <property type="nucleotide sequence ID" value="NZ_JBHSCN010000005.1"/>
</dbReference>
<dbReference type="InterPro" id="IPR037479">
    <property type="entry name" value="Tauto_MSAD"/>
</dbReference>
<evidence type="ECO:0000313" key="2">
    <source>
        <dbReference type="Proteomes" id="UP001595900"/>
    </source>
</evidence>